<evidence type="ECO:0000256" key="4">
    <source>
        <dbReference type="ARBA" id="ARBA00022490"/>
    </source>
</evidence>
<keyword evidence="10 11" id="KW-0131">Cell cycle</keyword>
<dbReference type="PATRIC" id="fig|1094558.3.peg.378"/>
<organism evidence="14 15">
    <name type="scientific">Bartonella tamiae Th239</name>
    <dbReference type="NCBI Taxonomy" id="1094558"/>
    <lineage>
        <taxon>Bacteria</taxon>
        <taxon>Pseudomonadati</taxon>
        <taxon>Pseudomonadota</taxon>
        <taxon>Alphaproteobacteria</taxon>
        <taxon>Hyphomicrobiales</taxon>
        <taxon>Bartonellaceae</taxon>
        <taxon>Bartonella</taxon>
    </lineage>
</organism>
<evidence type="ECO:0000256" key="1">
    <source>
        <dbReference type="ARBA" id="ARBA00004496"/>
    </source>
</evidence>
<dbReference type="eggNOG" id="COG4974">
    <property type="taxonomic scope" value="Bacteria"/>
</dbReference>
<feature type="active site" evidence="11">
    <location>
        <position position="181"/>
    </location>
</feature>
<evidence type="ECO:0000259" key="12">
    <source>
        <dbReference type="PROSITE" id="PS51898"/>
    </source>
</evidence>
<evidence type="ECO:0000256" key="8">
    <source>
        <dbReference type="ARBA" id="ARBA00023125"/>
    </source>
</evidence>
<dbReference type="Pfam" id="PF00589">
    <property type="entry name" value="Phage_integrase"/>
    <property type="match status" value="1"/>
</dbReference>
<dbReference type="InterPro" id="IPR011010">
    <property type="entry name" value="DNA_brk_join_enz"/>
</dbReference>
<dbReference type="HOGENOM" id="CLU_027562_9_0_5"/>
<feature type="domain" description="Tyr recombinase" evidence="12">
    <location>
        <begin position="107"/>
        <end position="307"/>
    </location>
</feature>
<dbReference type="HAMAP" id="MF_01808">
    <property type="entry name" value="Recomb_XerC_XerD"/>
    <property type="match status" value="1"/>
</dbReference>
<keyword evidence="15" id="KW-1185">Reference proteome</keyword>
<comment type="subunit">
    <text evidence="11">Forms a cyclic heterotetrameric complex composed of two molecules of XerC and two molecules of XerD.</text>
</comment>
<dbReference type="OrthoDB" id="9801717at2"/>
<evidence type="ECO:0000256" key="11">
    <source>
        <dbReference type="HAMAP-Rule" id="MF_01807"/>
    </source>
</evidence>
<evidence type="ECO:0000256" key="7">
    <source>
        <dbReference type="ARBA" id="ARBA00022908"/>
    </source>
</evidence>
<comment type="similarity">
    <text evidence="2 11">Belongs to the 'phage' integrase family. XerD subfamily.</text>
</comment>
<feature type="active site" evidence="11">
    <location>
        <position position="259"/>
    </location>
</feature>
<dbReference type="InterPro" id="IPR013762">
    <property type="entry name" value="Integrase-like_cat_sf"/>
</dbReference>
<dbReference type="Pfam" id="PF02899">
    <property type="entry name" value="Phage_int_SAM_1"/>
    <property type="match status" value="1"/>
</dbReference>
<proteinExistence type="inferred from homology"/>
<dbReference type="GO" id="GO:0003677">
    <property type="term" value="F:DNA binding"/>
    <property type="evidence" value="ECO:0007669"/>
    <property type="project" value="UniProtKB-UniRule"/>
</dbReference>
<gene>
    <name evidence="11" type="primary">xerD</name>
    <name evidence="14" type="ORF">ME5_00341</name>
</gene>
<accession>J0R5P8</accession>
<dbReference type="InterPro" id="IPR023009">
    <property type="entry name" value="Tyrosine_recombinase_XerC/XerD"/>
</dbReference>
<feature type="active site" evidence="11">
    <location>
        <position position="262"/>
    </location>
</feature>
<dbReference type="PANTHER" id="PTHR30349">
    <property type="entry name" value="PHAGE INTEGRASE-RELATED"/>
    <property type="match status" value="1"/>
</dbReference>
<evidence type="ECO:0000256" key="5">
    <source>
        <dbReference type="ARBA" id="ARBA00022618"/>
    </source>
</evidence>
<dbReference type="GO" id="GO:0006313">
    <property type="term" value="P:DNA transposition"/>
    <property type="evidence" value="ECO:0007669"/>
    <property type="project" value="UniProtKB-UniRule"/>
</dbReference>
<evidence type="ECO:0000259" key="13">
    <source>
        <dbReference type="PROSITE" id="PS51900"/>
    </source>
</evidence>
<dbReference type="Gene3D" id="1.10.150.130">
    <property type="match status" value="1"/>
</dbReference>
<reference evidence="14 15" key="1">
    <citation type="submission" date="2012-03" db="EMBL/GenBank/DDBJ databases">
        <title>The Genome Sequence of Bartonella tamiae Th239.</title>
        <authorList>
            <consortium name="The Broad Institute Genome Sequencing Platform"/>
            <consortium name="The Broad Institute Genome Sequencing Center for Infectious Disease"/>
            <person name="Feldgarden M."/>
            <person name="Kirby J."/>
            <person name="Kosoy M."/>
            <person name="Birtles R."/>
            <person name="Probert W.S."/>
            <person name="Chiaraviglio L."/>
            <person name="Young S.K."/>
            <person name="Zeng Q."/>
            <person name="Gargeya S."/>
            <person name="Fitzgerald M."/>
            <person name="Haas B."/>
            <person name="Abouelleil A."/>
            <person name="Alvarado L."/>
            <person name="Arachchi H.M."/>
            <person name="Berlin A."/>
            <person name="Chapman S.B."/>
            <person name="Gearin G."/>
            <person name="Goldberg J."/>
            <person name="Griggs A."/>
            <person name="Gujja S."/>
            <person name="Hansen M."/>
            <person name="Heiman D."/>
            <person name="Howarth C."/>
            <person name="Larimer J."/>
            <person name="Lui A."/>
            <person name="MacDonald P.J.P."/>
            <person name="McCowen C."/>
            <person name="Montmayeur A."/>
            <person name="Murphy C."/>
            <person name="Neiman D."/>
            <person name="Pearson M."/>
            <person name="Priest M."/>
            <person name="Roberts A."/>
            <person name="Saif S."/>
            <person name="Shea T."/>
            <person name="Sisk P."/>
            <person name="Stolte C."/>
            <person name="Sykes S."/>
            <person name="Wortman J."/>
            <person name="Nusbaum C."/>
            <person name="Birren B."/>
        </authorList>
    </citation>
    <scope>NUCLEOTIDE SEQUENCE [LARGE SCALE GENOMIC DNA]</scope>
    <source>
        <strain evidence="14 15">Th239</strain>
    </source>
</reference>
<keyword evidence="8 11" id="KW-0238">DNA-binding</keyword>
<evidence type="ECO:0000313" key="15">
    <source>
        <dbReference type="Proteomes" id="UP000008952"/>
    </source>
</evidence>
<protein>
    <recommendedName>
        <fullName evidence="3 11">Tyrosine recombinase XerD</fullName>
    </recommendedName>
</protein>
<dbReference type="PROSITE" id="PS51898">
    <property type="entry name" value="TYR_RECOMBINASE"/>
    <property type="match status" value="1"/>
</dbReference>
<evidence type="ECO:0000256" key="9">
    <source>
        <dbReference type="ARBA" id="ARBA00023172"/>
    </source>
</evidence>
<dbReference type="RefSeq" id="WP_008037867.1">
    <property type="nucleotide sequence ID" value="NZ_JH725147.1"/>
</dbReference>
<evidence type="ECO:0000256" key="2">
    <source>
        <dbReference type="ARBA" id="ARBA00010450"/>
    </source>
</evidence>
<feature type="domain" description="Core-binding (CB)" evidence="13">
    <location>
        <begin position="1"/>
        <end position="86"/>
    </location>
</feature>
<dbReference type="InterPro" id="IPR011932">
    <property type="entry name" value="Recomb_XerD"/>
</dbReference>
<dbReference type="HAMAP" id="MF_01807">
    <property type="entry name" value="Recomb_XerD"/>
    <property type="match status" value="1"/>
</dbReference>
<dbReference type="AlphaFoldDB" id="J0R5P8"/>
<dbReference type="PROSITE" id="PS51900">
    <property type="entry name" value="CB"/>
    <property type="match status" value="1"/>
</dbReference>
<dbReference type="GO" id="GO:0051301">
    <property type="term" value="P:cell division"/>
    <property type="evidence" value="ECO:0007669"/>
    <property type="project" value="UniProtKB-KW"/>
</dbReference>
<dbReference type="InterPro" id="IPR050090">
    <property type="entry name" value="Tyrosine_recombinase_XerCD"/>
</dbReference>
<dbReference type="NCBIfam" id="NF001399">
    <property type="entry name" value="PRK00283.1"/>
    <property type="match status" value="1"/>
</dbReference>
<dbReference type="PANTHER" id="PTHR30349:SF90">
    <property type="entry name" value="TYROSINE RECOMBINASE XERD"/>
    <property type="match status" value="1"/>
</dbReference>
<dbReference type="InterPro" id="IPR010998">
    <property type="entry name" value="Integrase_recombinase_N"/>
</dbReference>
<keyword evidence="9 11" id="KW-0233">DNA recombination</keyword>
<keyword evidence="4 11" id="KW-0963">Cytoplasm</keyword>
<dbReference type="Gene3D" id="1.10.443.10">
    <property type="entry name" value="Intergrase catalytic core"/>
    <property type="match status" value="1"/>
</dbReference>
<dbReference type="InterPro" id="IPR004107">
    <property type="entry name" value="Integrase_SAM-like_N"/>
</dbReference>
<evidence type="ECO:0000256" key="3">
    <source>
        <dbReference type="ARBA" id="ARBA00015810"/>
    </source>
</evidence>
<keyword evidence="5 11" id="KW-0132">Cell division</keyword>
<dbReference type="SUPFAM" id="SSF56349">
    <property type="entry name" value="DNA breaking-rejoining enzymes"/>
    <property type="match status" value="1"/>
</dbReference>
<keyword evidence="7 11" id="KW-0229">DNA integration</keyword>
<dbReference type="GO" id="GO:0005737">
    <property type="term" value="C:cytoplasm"/>
    <property type="evidence" value="ECO:0007669"/>
    <property type="project" value="UniProtKB-SubCell"/>
</dbReference>
<evidence type="ECO:0000256" key="10">
    <source>
        <dbReference type="ARBA" id="ARBA00023306"/>
    </source>
</evidence>
<comment type="subcellular location">
    <subcellularLocation>
        <location evidence="1 11">Cytoplasm</location>
    </subcellularLocation>
</comment>
<feature type="active site" evidence="11">
    <location>
        <position position="157"/>
    </location>
</feature>
<keyword evidence="6 11" id="KW-0159">Chromosome partition</keyword>
<sequence length="318" mass="35945">MSSARFIDNFLEMMSAERGASRNTLEAYRRDLNWAESQLKKGNNDLLNAELDAINTLVGEMQKSGFAATSQARRLSTLRQFFQFLYSEGLRTDDPSADIDAPKKQLNLPKTLNEDDVSKLLDLAHENAMAQKVSAFEHRRALRLCTIIELLYATGMRISECVSLPVRVARGDPRFLLVRGKGAKERMVPLSKKAIEILAHWLILRDEDLSQKKDENNRQSPYLFPAQSTTGYIARQLVARELKELAVAAGINRSKISPHILRHAFASHLLHHGADLRAVQKLLGHSDISTTQIYTHILEERLQRLVNEHHPLANHKSG</sequence>
<evidence type="ECO:0000313" key="14">
    <source>
        <dbReference type="EMBL" id="EJF91009.1"/>
    </source>
</evidence>
<evidence type="ECO:0000256" key="6">
    <source>
        <dbReference type="ARBA" id="ARBA00022829"/>
    </source>
</evidence>
<dbReference type="EMBL" id="AIMB01000003">
    <property type="protein sequence ID" value="EJF91009.1"/>
    <property type="molecule type" value="Genomic_DNA"/>
</dbReference>
<dbReference type="Proteomes" id="UP000008952">
    <property type="component" value="Unassembled WGS sequence"/>
</dbReference>
<feature type="active site" evidence="11">
    <location>
        <position position="285"/>
    </location>
</feature>
<dbReference type="InterPro" id="IPR044068">
    <property type="entry name" value="CB"/>
</dbReference>
<dbReference type="InterPro" id="IPR002104">
    <property type="entry name" value="Integrase_catalytic"/>
</dbReference>
<name>J0R5P8_9HYPH</name>
<comment type="function">
    <text evidence="11">Site-specific tyrosine recombinase, which acts by catalyzing the cutting and rejoining of the recombining DNA molecules. The XerC-XerD complex is essential to convert dimers of the bacterial chromosome into monomers to permit their segregation at cell division. It also contributes to the segregational stability of plasmids.</text>
</comment>
<feature type="active site" description="O-(3'-phospho-DNA)-tyrosine intermediate" evidence="11">
    <location>
        <position position="294"/>
    </location>
</feature>
<dbReference type="GO" id="GO:0009037">
    <property type="term" value="F:tyrosine-based site-specific recombinase activity"/>
    <property type="evidence" value="ECO:0007669"/>
    <property type="project" value="UniProtKB-UniRule"/>
</dbReference>
<dbReference type="STRING" id="1094558.ME5_00341"/>
<comment type="caution">
    <text evidence="14">The sequence shown here is derived from an EMBL/GenBank/DDBJ whole genome shotgun (WGS) entry which is preliminary data.</text>
</comment>
<dbReference type="GO" id="GO:0007059">
    <property type="term" value="P:chromosome segregation"/>
    <property type="evidence" value="ECO:0007669"/>
    <property type="project" value="UniProtKB-UniRule"/>
</dbReference>